<reference evidence="2 3" key="1">
    <citation type="journal article" date="2012" name="Genome Biol.">
        <title>Genome and low-iron response of an oceanic diatom adapted to chronic iron limitation.</title>
        <authorList>
            <person name="Lommer M."/>
            <person name="Specht M."/>
            <person name="Roy A.S."/>
            <person name="Kraemer L."/>
            <person name="Andreson R."/>
            <person name="Gutowska M.A."/>
            <person name="Wolf J."/>
            <person name="Bergner S.V."/>
            <person name="Schilhabel M.B."/>
            <person name="Klostermeier U.C."/>
            <person name="Beiko R.G."/>
            <person name="Rosenstiel P."/>
            <person name="Hippler M."/>
            <person name="Laroche J."/>
        </authorList>
    </citation>
    <scope>NUCLEOTIDE SEQUENCE [LARGE SCALE GENOMIC DNA]</scope>
    <source>
        <strain evidence="2 3">CCMP1005</strain>
    </source>
</reference>
<comment type="caution">
    <text evidence="2">The sequence shown here is derived from an EMBL/GenBank/DDBJ whole genome shotgun (WGS) entry which is preliminary data.</text>
</comment>
<proteinExistence type="predicted"/>
<feature type="region of interest" description="Disordered" evidence="1">
    <location>
        <begin position="284"/>
        <end position="314"/>
    </location>
</feature>
<feature type="region of interest" description="Disordered" evidence="1">
    <location>
        <begin position="1"/>
        <end position="20"/>
    </location>
</feature>
<dbReference type="EMBL" id="AGNL01007474">
    <property type="protein sequence ID" value="EJK71245.1"/>
    <property type="molecule type" value="Genomic_DNA"/>
</dbReference>
<organism evidence="2 3">
    <name type="scientific">Thalassiosira oceanica</name>
    <name type="common">Marine diatom</name>
    <dbReference type="NCBI Taxonomy" id="159749"/>
    <lineage>
        <taxon>Eukaryota</taxon>
        <taxon>Sar</taxon>
        <taxon>Stramenopiles</taxon>
        <taxon>Ochrophyta</taxon>
        <taxon>Bacillariophyta</taxon>
        <taxon>Coscinodiscophyceae</taxon>
        <taxon>Thalassiosirophycidae</taxon>
        <taxon>Thalassiosirales</taxon>
        <taxon>Thalassiosiraceae</taxon>
        <taxon>Thalassiosira</taxon>
    </lineage>
</organism>
<evidence type="ECO:0000256" key="1">
    <source>
        <dbReference type="SAM" id="MobiDB-lite"/>
    </source>
</evidence>
<protein>
    <submittedName>
        <fullName evidence="2">Uncharacterized protein</fullName>
    </submittedName>
</protein>
<feature type="compositionally biased region" description="Acidic residues" evidence="1">
    <location>
        <begin position="103"/>
        <end position="112"/>
    </location>
</feature>
<keyword evidence="3" id="KW-1185">Reference proteome</keyword>
<feature type="compositionally biased region" description="Low complexity" evidence="1">
    <location>
        <begin position="166"/>
        <end position="175"/>
    </location>
</feature>
<evidence type="ECO:0000313" key="2">
    <source>
        <dbReference type="EMBL" id="EJK71245.1"/>
    </source>
</evidence>
<gene>
    <name evidence="2" type="ORF">THAOC_07336</name>
</gene>
<evidence type="ECO:0000313" key="3">
    <source>
        <dbReference type="Proteomes" id="UP000266841"/>
    </source>
</evidence>
<dbReference type="Proteomes" id="UP000266841">
    <property type="component" value="Unassembled WGS sequence"/>
</dbReference>
<feature type="compositionally biased region" description="Basic residues" evidence="1">
    <location>
        <begin position="135"/>
        <end position="148"/>
    </location>
</feature>
<accession>K0T0M2</accession>
<sequence length="344" mass="37561">MASTSIVDVDFTGSPPSLPESQAECSILTHIRDSVDRLIERTKVKVMSGAGGVLRARRMNDEGAKPSVAKDKHALVLVPSSERVVGKPRCHYLEEEHSNSEWLDGEDGEGCEDYTAPSTAHTIRGDERGDPGSALKKKKKRMFRRRLQWRAPGTKPPSKKGATSINSPKKNNKNAPPLPPSNSARRRAASSTGKINVPFGRSSSMSVSFGRSSSFAGSFRSNASSYLTTKSSSTQKCSNRIATVRTAPKVAQASEGASAASSYSQASVNSSTPPLARYRWKRRLDASNKAAQMGKVPEANEENDDRNEDERTHVTIDKCRIRVCTNEQADRDELMVSPRAQQRL</sequence>
<dbReference type="AlphaFoldDB" id="K0T0M2"/>
<feature type="compositionally biased region" description="Low complexity" evidence="1">
    <location>
        <begin position="200"/>
        <end position="214"/>
    </location>
</feature>
<name>K0T0M2_THAOC</name>
<feature type="region of interest" description="Disordered" evidence="1">
    <location>
        <begin position="95"/>
        <end position="214"/>
    </location>
</feature>